<accession>A0ABW3CBN2</accession>
<protein>
    <recommendedName>
        <fullName evidence="3">WD40 repeat domain-containing protein</fullName>
    </recommendedName>
</protein>
<evidence type="ECO:0000313" key="2">
    <source>
        <dbReference type="Proteomes" id="UP001597083"/>
    </source>
</evidence>
<feature type="non-terminal residue" evidence="1">
    <location>
        <position position="168"/>
    </location>
</feature>
<dbReference type="SUPFAM" id="SSF51004">
    <property type="entry name" value="C-terminal (heme d1) domain of cytochrome cd1-nitrite reductase"/>
    <property type="match status" value="1"/>
</dbReference>
<dbReference type="PROSITE" id="PS00678">
    <property type="entry name" value="WD_REPEATS_1"/>
    <property type="match status" value="1"/>
</dbReference>
<sequence length="168" mass="18188">TLARRLAVAAASLAGDTPDTHHALLTLSSQLEQDIWRPPGTDGTWNNYPVADGPYVYWKNAHPKILIVDADARRVLRTLTVQGAPLSGTGMTQDGRRLLTLQRDGTLTFWDMATGTPQRLPFRHQVGVGLWLSPDGTKLIRSANGAVTVLESATGRELSRVRGRAAPG</sequence>
<reference evidence="2" key="1">
    <citation type="journal article" date="2019" name="Int. J. Syst. Evol. Microbiol.">
        <title>The Global Catalogue of Microorganisms (GCM) 10K type strain sequencing project: providing services to taxonomists for standard genome sequencing and annotation.</title>
        <authorList>
            <consortium name="The Broad Institute Genomics Platform"/>
            <consortium name="The Broad Institute Genome Sequencing Center for Infectious Disease"/>
            <person name="Wu L."/>
            <person name="Ma J."/>
        </authorList>
    </citation>
    <scope>NUCLEOTIDE SEQUENCE [LARGE SCALE GENOMIC DNA]</scope>
    <source>
        <strain evidence="2">JCM 31696</strain>
    </source>
</reference>
<dbReference type="InterPro" id="IPR015943">
    <property type="entry name" value="WD40/YVTN_repeat-like_dom_sf"/>
</dbReference>
<comment type="caution">
    <text evidence="1">The sequence shown here is derived from an EMBL/GenBank/DDBJ whole genome shotgun (WGS) entry which is preliminary data.</text>
</comment>
<dbReference type="EMBL" id="JBHTIR010000356">
    <property type="protein sequence ID" value="MFD0851319.1"/>
    <property type="molecule type" value="Genomic_DNA"/>
</dbReference>
<proteinExistence type="predicted"/>
<dbReference type="Proteomes" id="UP001597083">
    <property type="component" value="Unassembled WGS sequence"/>
</dbReference>
<dbReference type="Gene3D" id="2.130.10.10">
    <property type="entry name" value="YVTN repeat-like/Quinoprotein amine dehydrogenase"/>
    <property type="match status" value="1"/>
</dbReference>
<dbReference type="InterPro" id="IPR019775">
    <property type="entry name" value="WD40_repeat_CS"/>
</dbReference>
<organism evidence="1 2">
    <name type="scientific">Actinomadura adrarensis</name>
    <dbReference type="NCBI Taxonomy" id="1819600"/>
    <lineage>
        <taxon>Bacteria</taxon>
        <taxon>Bacillati</taxon>
        <taxon>Actinomycetota</taxon>
        <taxon>Actinomycetes</taxon>
        <taxon>Streptosporangiales</taxon>
        <taxon>Thermomonosporaceae</taxon>
        <taxon>Actinomadura</taxon>
    </lineage>
</organism>
<feature type="non-terminal residue" evidence="1">
    <location>
        <position position="1"/>
    </location>
</feature>
<evidence type="ECO:0008006" key="3">
    <source>
        <dbReference type="Google" id="ProtNLM"/>
    </source>
</evidence>
<gene>
    <name evidence="1" type="ORF">ACFQ07_03775</name>
</gene>
<name>A0ABW3CBN2_9ACTN</name>
<keyword evidence="2" id="KW-1185">Reference proteome</keyword>
<evidence type="ECO:0000313" key="1">
    <source>
        <dbReference type="EMBL" id="MFD0851319.1"/>
    </source>
</evidence>
<dbReference type="InterPro" id="IPR011048">
    <property type="entry name" value="Haem_d1_sf"/>
</dbReference>